<dbReference type="EMBL" id="WMEQ01000026">
    <property type="protein sequence ID" value="MYL36016.1"/>
    <property type="molecule type" value="Genomic_DNA"/>
</dbReference>
<proteinExistence type="predicted"/>
<comment type="caution">
    <text evidence="1">The sequence shown here is derived from an EMBL/GenBank/DDBJ whole genome shotgun (WGS) entry which is preliminary data.</text>
</comment>
<dbReference type="Proteomes" id="UP000468638">
    <property type="component" value="Unassembled WGS sequence"/>
</dbReference>
<sequence>MSEEVYEIWTVEDWKNVPEEGKAILRDNIDFDRETYDESFRFDLEGELEFDGYKIKNILLTDASLFGTKGKLKVRNPVINNIQVVGGEYGYLASGDREDSKILFENAEMEVKMTRTERNGSFIGDIEHYFIDSKVYIQLDDKATSEFVDDSYVEAVSVNGRFVNTSFTIKY</sequence>
<name>A0A6I5A6L7_9BACI</name>
<feature type="non-terminal residue" evidence="1">
    <location>
        <position position="171"/>
    </location>
</feature>
<organism evidence="1 2">
    <name type="scientific">Pontibacillus yanchengensis</name>
    <dbReference type="NCBI Taxonomy" id="462910"/>
    <lineage>
        <taxon>Bacteria</taxon>
        <taxon>Bacillati</taxon>
        <taxon>Bacillota</taxon>
        <taxon>Bacilli</taxon>
        <taxon>Bacillales</taxon>
        <taxon>Bacillaceae</taxon>
        <taxon>Pontibacillus</taxon>
    </lineage>
</organism>
<gene>
    <name evidence="1" type="ORF">GLW05_20815</name>
</gene>
<evidence type="ECO:0000313" key="2">
    <source>
        <dbReference type="Proteomes" id="UP000468638"/>
    </source>
</evidence>
<accession>A0A6I5A6L7</accession>
<dbReference type="RefSeq" id="WP_160910315.1">
    <property type="nucleotide sequence ID" value="NZ_WMEQ01000026.1"/>
</dbReference>
<protein>
    <submittedName>
        <fullName evidence="1">Uncharacterized protein</fullName>
    </submittedName>
</protein>
<evidence type="ECO:0000313" key="1">
    <source>
        <dbReference type="EMBL" id="MYL36016.1"/>
    </source>
</evidence>
<reference evidence="1 2" key="1">
    <citation type="submission" date="2019-11" db="EMBL/GenBank/DDBJ databases">
        <title>Genome sequences of 17 halophilic strains isolated from different environments.</title>
        <authorList>
            <person name="Furrow R.E."/>
        </authorList>
    </citation>
    <scope>NUCLEOTIDE SEQUENCE [LARGE SCALE GENOMIC DNA]</scope>
    <source>
        <strain evidence="1 2">22514_16_FS</strain>
    </source>
</reference>
<dbReference type="AlphaFoldDB" id="A0A6I5A6L7"/>